<dbReference type="InterPro" id="IPR049179">
    <property type="entry name" value="T2SSK_SAM-like_2nd"/>
</dbReference>
<keyword evidence="5" id="KW-0997">Cell inner membrane</keyword>
<comment type="similarity">
    <text evidence="2">Belongs to the GSP K family.</text>
</comment>
<keyword evidence="15" id="KW-1185">Reference proteome</keyword>
<keyword evidence="4" id="KW-1003">Cell membrane</keyword>
<comment type="subcellular location">
    <subcellularLocation>
        <location evidence="1">Cell inner membrane</location>
    </subcellularLocation>
</comment>
<feature type="transmembrane region" description="Helical" evidence="11">
    <location>
        <begin position="51"/>
        <end position="72"/>
    </location>
</feature>
<dbReference type="AlphaFoldDB" id="A0A6S7AVW8"/>
<dbReference type="InterPro" id="IPR005628">
    <property type="entry name" value="GspK"/>
</dbReference>
<evidence type="ECO:0000256" key="1">
    <source>
        <dbReference type="ARBA" id="ARBA00004533"/>
    </source>
</evidence>
<gene>
    <name evidence="14" type="primary">xcpX</name>
    <name evidence="14" type="ORF">LMG28138_00664</name>
</gene>
<dbReference type="Gene3D" id="3.30.1300.30">
    <property type="entry name" value="GSPII I/J protein-like"/>
    <property type="match status" value="1"/>
</dbReference>
<reference evidence="14 15" key="1">
    <citation type="submission" date="2020-04" db="EMBL/GenBank/DDBJ databases">
        <authorList>
            <person name="De Canck E."/>
        </authorList>
    </citation>
    <scope>NUCLEOTIDE SEQUENCE [LARGE SCALE GENOMIC DNA]</scope>
    <source>
        <strain evidence="14 15">LMG 28138</strain>
    </source>
</reference>
<evidence type="ECO:0000256" key="7">
    <source>
        <dbReference type="ARBA" id="ARBA00022927"/>
    </source>
</evidence>
<dbReference type="InterPro" id="IPR049031">
    <property type="entry name" value="T2SSK_SAM-like_1st"/>
</dbReference>
<sequence length="405" mass="42997">MRKRISSSSPLVPSAQPSRALRALASWTGMRPGGLRVRELSPSRRERQRGVAIISALLVVALSAILVAGILWRQQVQIRRIENQRLINQSEWVVHGTIDWARLVLRSAADTSPIDYLGGVWAVPIAETRLSDLLGKFGGAAGGDLEVASDTWVAGSIEDAQAKFNLRNLANASATGADQIDPTQVQAFQKLLAELGLSSQLAGPAAQYVRSSLQYSLGRTRQSAVSSPIGASGVPNVPVPQQGGTNGPFTSNPGLDDGDDNSASRPLPIDSVGALLDIPGFTPDVVARLAPFVTVLPTVTPINVNTASAVVIAAVVPGLSLSSAQGLVSTRDQIFFVTISDFVNRAQAMVGPGLQVASTDVDVRTSYFILHGRIRRGRAQLHRDALIYRDAMTHSTRIVSVEDAP</sequence>
<evidence type="ECO:0000256" key="10">
    <source>
        <dbReference type="SAM" id="MobiDB-lite"/>
    </source>
</evidence>
<dbReference type="Proteomes" id="UP000494115">
    <property type="component" value="Unassembled WGS sequence"/>
</dbReference>
<keyword evidence="8 11" id="KW-1133">Transmembrane helix</keyword>
<dbReference type="RefSeq" id="WP_246256947.1">
    <property type="nucleotide sequence ID" value="NZ_CADIKM010000002.1"/>
</dbReference>
<dbReference type="NCBIfam" id="NF037980">
    <property type="entry name" value="T2SS_GspK"/>
    <property type="match status" value="1"/>
</dbReference>
<proteinExistence type="inferred from homology"/>
<evidence type="ECO:0000256" key="5">
    <source>
        <dbReference type="ARBA" id="ARBA00022519"/>
    </source>
</evidence>
<feature type="region of interest" description="Disordered" evidence="10">
    <location>
        <begin position="226"/>
        <end position="266"/>
    </location>
</feature>
<accession>A0A6S7AVW8</accession>
<feature type="domain" description="T2SS protein K first SAM-like" evidence="13">
    <location>
        <begin position="162"/>
        <end position="298"/>
    </location>
</feature>
<keyword evidence="9 11" id="KW-0472">Membrane</keyword>
<evidence type="ECO:0000259" key="12">
    <source>
        <dbReference type="Pfam" id="PF03934"/>
    </source>
</evidence>
<dbReference type="InterPro" id="IPR038072">
    <property type="entry name" value="GspK_central_sf"/>
</dbReference>
<evidence type="ECO:0000256" key="11">
    <source>
        <dbReference type="SAM" id="Phobius"/>
    </source>
</evidence>
<keyword evidence="3" id="KW-0813">Transport</keyword>
<dbReference type="Pfam" id="PF03934">
    <property type="entry name" value="T2SSK"/>
    <property type="match status" value="1"/>
</dbReference>
<evidence type="ECO:0000259" key="13">
    <source>
        <dbReference type="Pfam" id="PF21687"/>
    </source>
</evidence>
<dbReference type="PANTHER" id="PTHR38831">
    <property type="entry name" value="TYPE II SECRETION SYSTEM PROTEIN K"/>
    <property type="match status" value="1"/>
</dbReference>
<dbReference type="GO" id="GO:0009306">
    <property type="term" value="P:protein secretion"/>
    <property type="evidence" value="ECO:0007669"/>
    <property type="project" value="InterPro"/>
</dbReference>
<evidence type="ECO:0000256" key="3">
    <source>
        <dbReference type="ARBA" id="ARBA00022448"/>
    </source>
</evidence>
<dbReference type="GO" id="GO:0005886">
    <property type="term" value="C:plasma membrane"/>
    <property type="evidence" value="ECO:0007669"/>
    <property type="project" value="UniProtKB-SubCell"/>
</dbReference>
<dbReference type="EMBL" id="CADIKM010000002">
    <property type="protein sequence ID" value="CAB3778865.1"/>
    <property type="molecule type" value="Genomic_DNA"/>
</dbReference>
<evidence type="ECO:0000256" key="6">
    <source>
        <dbReference type="ARBA" id="ARBA00022692"/>
    </source>
</evidence>
<keyword evidence="7" id="KW-0653">Protein transport</keyword>
<dbReference type="Pfam" id="PF21687">
    <property type="entry name" value="T2SSK_1st"/>
    <property type="match status" value="1"/>
</dbReference>
<organism evidence="14 15">
    <name type="scientific">Pararobbsia alpina</name>
    <dbReference type="NCBI Taxonomy" id="621374"/>
    <lineage>
        <taxon>Bacteria</taxon>
        <taxon>Pseudomonadati</taxon>
        <taxon>Pseudomonadota</taxon>
        <taxon>Betaproteobacteria</taxon>
        <taxon>Burkholderiales</taxon>
        <taxon>Burkholderiaceae</taxon>
        <taxon>Pararobbsia</taxon>
    </lineage>
</organism>
<name>A0A6S7AVW8_9BURK</name>
<protein>
    <submittedName>
        <fullName evidence="14">Type II secretion system protein K</fullName>
    </submittedName>
</protein>
<keyword evidence="6 11" id="KW-0812">Transmembrane</keyword>
<evidence type="ECO:0000313" key="14">
    <source>
        <dbReference type="EMBL" id="CAB3778865.1"/>
    </source>
</evidence>
<dbReference type="SUPFAM" id="SSF158544">
    <property type="entry name" value="GspK insert domain-like"/>
    <property type="match status" value="1"/>
</dbReference>
<feature type="domain" description="T2SS protein K second SAM-like" evidence="12">
    <location>
        <begin position="302"/>
        <end position="363"/>
    </location>
</feature>
<evidence type="ECO:0000313" key="15">
    <source>
        <dbReference type="Proteomes" id="UP000494115"/>
    </source>
</evidence>
<evidence type="ECO:0000256" key="8">
    <source>
        <dbReference type="ARBA" id="ARBA00022989"/>
    </source>
</evidence>
<evidence type="ECO:0000256" key="9">
    <source>
        <dbReference type="ARBA" id="ARBA00023136"/>
    </source>
</evidence>
<evidence type="ECO:0000256" key="2">
    <source>
        <dbReference type="ARBA" id="ARBA00007246"/>
    </source>
</evidence>
<dbReference type="PANTHER" id="PTHR38831:SF1">
    <property type="entry name" value="TYPE II SECRETION SYSTEM PROTEIN K-RELATED"/>
    <property type="match status" value="1"/>
</dbReference>
<evidence type="ECO:0000256" key="4">
    <source>
        <dbReference type="ARBA" id="ARBA00022475"/>
    </source>
</evidence>